<keyword evidence="4 7" id="KW-0812">Transmembrane</keyword>
<feature type="transmembrane region" description="Helical" evidence="7">
    <location>
        <begin position="352"/>
        <end position="371"/>
    </location>
</feature>
<evidence type="ECO:0000313" key="12">
    <source>
        <dbReference type="Proteomes" id="UP001306508"/>
    </source>
</evidence>
<evidence type="ECO:0000259" key="9">
    <source>
        <dbReference type="PROSITE" id="PS51171"/>
    </source>
</evidence>
<dbReference type="AlphaFoldDB" id="A0AAN7ZWQ0"/>
<evidence type="ECO:0000256" key="5">
    <source>
        <dbReference type="ARBA" id="ARBA00022989"/>
    </source>
</evidence>
<dbReference type="Proteomes" id="UP001306508">
    <property type="component" value="Unassembled WGS sequence"/>
</dbReference>
<dbReference type="InterPro" id="IPR020846">
    <property type="entry name" value="MFS_dom"/>
</dbReference>
<dbReference type="CDD" id="cd04905">
    <property type="entry name" value="ACT_CM-PDT"/>
    <property type="match status" value="1"/>
</dbReference>
<organism evidence="11 12">
    <name type="scientific">Arxiozyma heterogenica</name>
    <dbReference type="NCBI Taxonomy" id="278026"/>
    <lineage>
        <taxon>Eukaryota</taxon>
        <taxon>Fungi</taxon>
        <taxon>Dikarya</taxon>
        <taxon>Ascomycota</taxon>
        <taxon>Saccharomycotina</taxon>
        <taxon>Saccharomycetes</taxon>
        <taxon>Saccharomycetales</taxon>
        <taxon>Saccharomycetaceae</taxon>
        <taxon>Arxiozyma</taxon>
    </lineage>
</organism>
<dbReference type="FunFam" id="3.40.190.10:FF:000254">
    <property type="entry name" value="Prephenate dehydratase"/>
    <property type="match status" value="1"/>
</dbReference>
<dbReference type="PRINTS" id="PR00171">
    <property type="entry name" value="SUGRTRNSPORT"/>
</dbReference>
<dbReference type="GO" id="GO:0005886">
    <property type="term" value="C:plasma membrane"/>
    <property type="evidence" value="ECO:0007669"/>
    <property type="project" value="TreeGrafter"/>
</dbReference>
<evidence type="ECO:0000256" key="7">
    <source>
        <dbReference type="SAM" id="Phobius"/>
    </source>
</evidence>
<dbReference type="GO" id="GO:0009094">
    <property type="term" value="P:L-phenylalanine biosynthetic process"/>
    <property type="evidence" value="ECO:0007669"/>
    <property type="project" value="InterPro"/>
</dbReference>
<keyword evidence="12" id="KW-1185">Reference proteome</keyword>
<dbReference type="PROSITE" id="PS50850">
    <property type="entry name" value="MFS"/>
    <property type="match status" value="1"/>
</dbReference>
<keyword evidence="5 7" id="KW-1133">Transmembrane helix</keyword>
<evidence type="ECO:0000256" key="4">
    <source>
        <dbReference type="ARBA" id="ARBA00022692"/>
    </source>
</evidence>
<evidence type="ECO:0000256" key="1">
    <source>
        <dbReference type="ARBA" id="ARBA00004141"/>
    </source>
</evidence>
<sequence length="667" mass="74818">MSPTRVIFLGPKGTYSHQAALQQFSDEGSTVEYIPTQSIPQCFNDLENNKDISYSVVPLENSTNGQVVYSFDLLRDKMLQKDTSRIGKRVVPDLEVVGEQYVSISHCLLSSSTSISSINDLSTYKNIKIYSHPQVWGQVSNYLNKLKSICGTIQLLDADSTSNAVILAKAEQDNLDPTNKDTIYLSIAGETAAFLNHVNIIERSINDIVGNTTRFLVLKRTNHKIEPKETGNSNGSVNVSLLTFTIEQDEPGSLVDVLNILKEHSVNMSSIHSRPYNSTTSPRKWQYVFFIEYTFNHDKTDIDLFYKQFDEKCLQWCLWDDGPESITSPYSSKRDLHSTQSNSHPVVLQKPLIIPILLCLIISFGGFIFGWDVGTIGGIINMKSFKNHFGTIYNTESMEIDFPDILTGLIISIFNIGGALGGIFLAKLGDYIGRKLGITLATTIYMLGIFIQIINDQVWYQFMIGRVICGLGVGCNAVLVPMFISESAPINIRGAMVVLFQVLVTFGILVGNITNFFCVTYFNDSNYSWGIPTTLGLLWAAILLVGLIFVPESAEYLAIQKMNEDSARLSFAKMNGISVYHHKTDDFLNNMQDKLFLSTQERINRKKWHEFISGSPKLGLRVLIGVLLMAFQQLSGKNNDQIDFMFSSIKNELVDPLKPDRYGNEYY</sequence>
<dbReference type="InterPro" id="IPR005828">
    <property type="entry name" value="MFS_sugar_transport-like"/>
</dbReference>
<reference evidence="12" key="1">
    <citation type="submission" date="2023-07" db="EMBL/GenBank/DDBJ databases">
        <title>A draft genome of Kazachstania heterogenica Y-27499.</title>
        <authorList>
            <person name="Donic C."/>
            <person name="Kralova J.S."/>
            <person name="Fidel L."/>
            <person name="Ben-Dor S."/>
            <person name="Jung S."/>
        </authorList>
    </citation>
    <scope>NUCLEOTIDE SEQUENCE [LARGE SCALE GENOMIC DNA]</scope>
    <source>
        <strain evidence="12">Y27499</strain>
    </source>
</reference>
<dbReference type="InterPro" id="IPR050360">
    <property type="entry name" value="MFS_Sugar_Transporters"/>
</dbReference>
<feature type="transmembrane region" description="Helical" evidence="7">
    <location>
        <begin position="496"/>
        <end position="523"/>
    </location>
</feature>
<dbReference type="SUPFAM" id="SSF103473">
    <property type="entry name" value="MFS general substrate transporter"/>
    <property type="match status" value="1"/>
</dbReference>
<dbReference type="PROSITE" id="PS00217">
    <property type="entry name" value="SUGAR_TRANSPORT_2"/>
    <property type="match status" value="1"/>
</dbReference>
<evidence type="ECO:0000256" key="2">
    <source>
        <dbReference type="ARBA" id="ARBA00010992"/>
    </source>
</evidence>
<dbReference type="InterPro" id="IPR001086">
    <property type="entry name" value="Preph_deHydtase"/>
</dbReference>
<proteinExistence type="inferred from homology"/>
<feature type="domain" description="Major facilitator superfamily (MFS) profile" evidence="8">
    <location>
        <begin position="358"/>
        <end position="667"/>
    </location>
</feature>
<dbReference type="PANTHER" id="PTHR48022">
    <property type="entry name" value="PLASTIDIC GLUCOSE TRANSPORTER 4"/>
    <property type="match status" value="1"/>
</dbReference>
<dbReference type="InterPro" id="IPR036259">
    <property type="entry name" value="MFS_trans_sf"/>
</dbReference>
<dbReference type="GO" id="GO:0004664">
    <property type="term" value="F:prephenate dehydratase activity"/>
    <property type="evidence" value="ECO:0007669"/>
    <property type="project" value="InterPro"/>
</dbReference>
<dbReference type="Gene3D" id="3.30.70.260">
    <property type="match status" value="1"/>
</dbReference>
<dbReference type="InterPro" id="IPR005829">
    <property type="entry name" value="Sugar_transporter_CS"/>
</dbReference>
<dbReference type="PROSITE" id="PS51671">
    <property type="entry name" value="ACT"/>
    <property type="match status" value="1"/>
</dbReference>
<evidence type="ECO:0000256" key="3">
    <source>
        <dbReference type="ARBA" id="ARBA00022448"/>
    </source>
</evidence>
<dbReference type="PROSITE" id="PS51171">
    <property type="entry name" value="PREPHENATE_DEHYDR_3"/>
    <property type="match status" value="1"/>
</dbReference>
<dbReference type="Pfam" id="PF00800">
    <property type="entry name" value="PDT"/>
    <property type="match status" value="1"/>
</dbReference>
<comment type="subcellular location">
    <subcellularLocation>
        <location evidence="1">Membrane</location>
        <topology evidence="1">Multi-pass membrane protein</topology>
    </subcellularLocation>
</comment>
<dbReference type="InterPro" id="IPR003663">
    <property type="entry name" value="Sugar/inositol_transpt"/>
</dbReference>
<dbReference type="PANTHER" id="PTHR48022:SF50">
    <property type="entry name" value="HEXOSE TRANSPORTER HXT14"/>
    <property type="match status" value="1"/>
</dbReference>
<name>A0AAN7ZWQ0_9SACH</name>
<dbReference type="Pfam" id="PF00083">
    <property type="entry name" value="Sugar_tr"/>
    <property type="match status" value="1"/>
</dbReference>
<dbReference type="CDD" id="cd13532">
    <property type="entry name" value="PBP2_PDT_like"/>
    <property type="match status" value="1"/>
</dbReference>
<dbReference type="EMBL" id="JAWIZZ010000073">
    <property type="protein sequence ID" value="KAK5773581.1"/>
    <property type="molecule type" value="Genomic_DNA"/>
</dbReference>
<protein>
    <recommendedName>
        <fullName evidence="13">Prephenate dehydratase</fullName>
    </recommendedName>
</protein>
<feature type="transmembrane region" description="Helical" evidence="7">
    <location>
        <begin position="405"/>
        <end position="424"/>
    </location>
</feature>
<dbReference type="SUPFAM" id="SSF55021">
    <property type="entry name" value="ACT-like"/>
    <property type="match status" value="1"/>
</dbReference>
<comment type="caution">
    <text evidence="11">The sequence shown here is derived from an EMBL/GenBank/DDBJ whole genome shotgun (WGS) entry which is preliminary data.</text>
</comment>
<gene>
    <name evidence="11" type="ORF">RI543_005098</name>
</gene>
<dbReference type="SUPFAM" id="SSF53850">
    <property type="entry name" value="Periplasmic binding protein-like II"/>
    <property type="match status" value="1"/>
</dbReference>
<dbReference type="InterPro" id="IPR045865">
    <property type="entry name" value="ACT-like_dom_sf"/>
</dbReference>
<accession>A0AAN7ZWQ0</accession>
<evidence type="ECO:0000313" key="11">
    <source>
        <dbReference type="EMBL" id="KAK5773581.1"/>
    </source>
</evidence>
<dbReference type="Gene3D" id="3.40.190.10">
    <property type="entry name" value="Periplasmic binding protein-like II"/>
    <property type="match status" value="2"/>
</dbReference>
<evidence type="ECO:0000259" key="8">
    <source>
        <dbReference type="PROSITE" id="PS50850"/>
    </source>
</evidence>
<feature type="transmembrane region" description="Helical" evidence="7">
    <location>
        <begin position="529"/>
        <end position="550"/>
    </location>
</feature>
<dbReference type="Gene3D" id="1.20.1250.20">
    <property type="entry name" value="MFS general substrate transporter like domains"/>
    <property type="match status" value="1"/>
</dbReference>
<feature type="transmembrane region" description="Helical" evidence="7">
    <location>
        <begin position="436"/>
        <end position="454"/>
    </location>
</feature>
<dbReference type="InterPro" id="IPR002912">
    <property type="entry name" value="ACT_dom"/>
</dbReference>
<feature type="transmembrane region" description="Helical" evidence="7">
    <location>
        <begin position="460"/>
        <end position="484"/>
    </location>
</feature>
<keyword evidence="6 7" id="KW-0472">Membrane</keyword>
<evidence type="ECO:0000256" key="6">
    <source>
        <dbReference type="ARBA" id="ARBA00023136"/>
    </source>
</evidence>
<comment type="similarity">
    <text evidence="2">Belongs to the major facilitator superfamily. Sugar transporter (TC 2.A.1.1) family.</text>
</comment>
<feature type="domain" description="ACT" evidence="10">
    <location>
        <begin position="242"/>
        <end position="328"/>
    </location>
</feature>
<evidence type="ECO:0000259" key="10">
    <source>
        <dbReference type="PROSITE" id="PS51671"/>
    </source>
</evidence>
<keyword evidence="3" id="KW-0813">Transport</keyword>
<evidence type="ECO:0008006" key="13">
    <source>
        <dbReference type="Google" id="ProtNLM"/>
    </source>
</evidence>
<dbReference type="GO" id="GO:0005351">
    <property type="term" value="F:carbohydrate:proton symporter activity"/>
    <property type="evidence" value="ECO:0007669"/>
    <property type="project" value="TreeGrafter"/>
</dbReference>
<feature type="domain" description="Prephenate dehydratase" evidence="9">
    <location>
        <begin position="5"/>
        <end position="220"/>
    </location>
</feature>